<gene>
    <name evidence="6" type="ORF">PR018_10760</name>
</gene>
<dbReference type="SMART" id="SM00419">
    <property type="entry name" value="HTH_CRP"/>
    <property type="match status" value="1"/>
</dbReference>
<dbReference type="InterPro" id="IPR018490">
    <property type="entry name" value="cNMP-bd_dom_sf"/>
</dbReference>
<dbReference type="InterPro" id="IPR000595">
    <property type="entry name" value="cNMP-bd_dom"/>
</dbReference>
<dbReference type="Gene3D" id="1.10.10.10">
    <property type="entry name" value="Winged helix-like DNA-binding domain superfamily/Winged helix DNA-binding domain"/>
    <property type="match status" value="1"/>
</dbReference>
<dbReference type="InterPro" id="IPR050397">
    <property type="entry name" value="Env_Response_Regulators"/>
</dbReference>
<feature type="domain" description="Cyclic nucleotide-binding" evidence="4">
    <location>
        <begin position="20"/>
        <end position="122"/>
    </location>
</feature>
<dbReference type="SMART" id="SM00100">
    <property type="entry name" value="cNMP"/>
    <property type="match status" value="1"/>
</dbReference>
<dbReference type="PANTHER" id="PTHR24567">
    <property type="entry name" value="CRP FAMILY TRANSCRIPTIONAL REGULATORY PROTEIN"/>
    <property type="match status" value="1"/>
</dbReference>
<dbReference type="SUPFAM" id="SSF51206">
    <property type="entry name" value="cAMP-binding domain-like"/>
    <property type="match status" value="1"/>
</dbReference>
<dbReference type="SUPFAM" id="SSF46785">
    <property type="entry name" value="Winged helix' DNA-binding domain"/>
    <property type="match status" value="1"/>
</dbReference>
<feature type="domain" description="HTH crp-type" evidence="5">
    <location>
        <begin position="154"/>
        <end position="222"/>
    </location>
</feature>
<name>A0ABY8IDE2_9HYPH</name>
<dbReference type="InterPro" id="IPR036388">
    <property type="entry name" value="WH-like_DNA-bd_sf"/>
</dbReference>
<keyword evidence="3" id="KW-0804">Transcription</keyword>
<protein>
    <submittedName>
        <fullName evidence="6">Crp/Fnr family transcriptional regulator</fullName>
    </submittedName>
</protein>
<keyword evidence="2" id="KW-0238">DNA-binding</keyword>
<dbReference type="InterPro" id="IPR012318">
    <property type="entry name" value="HTH_CRP"/>
</dbReference>
<dbReference type="Pfam" id="PF13545">
    <property type="entry name" value="HTH_Crp_2"/>
    <property type="match status" value="1"/>
</dbReference>
<proteinExistence type="predicted"/>
<evidence type="ECO:0000256" key="2">
    <source>
        <dbReference type="ARBA" id="ARBA00023125"/>
    </source>
</evidence>
<dbReference type="Proteomes" id="UP000318939">
    <property type="component" value="Chromosome"/>
</dbReference>
<keyword evidence="1" id="KW-0805">Transcription regulation</keyword>
<evidence type="ECO:0000313" key="6">
    <source>
        <dbReference type="EMBL" id="WFS21661.1"/>
    </source>
</evidence>
<evidence type="ECO:0000259" key="4">
    <source>
        <dbReference type="PROSITE" id="PS50042"/>
    </source>
</evidence>
<keyword evidence="7" id="KW-1185">Reference proteome</keyword>
<reference evidence="6" key="2">
    <citation type="journal article" date="2023" name="MicrobiologyOpen">
        <title>Genomics of the tumorigenes clade of the family Rhizobiaceae and description of Rhizobium rhododendri sp. nov.</title>
        <authorList>
            <person name="Kuzmanovic N."/>
            <person name="diCenzo G.C."/>
            <person name="Bunk B."/>
            <person name="Sproeer C."/>
            <person name="Fruehling A."/>
            <person name="Neumann-Schaal M."/>
            <person name="Overmann J."/>
            <person name="Smalla K."/>
        </authorList>
    </citation>
    <scope>NUCLEOTIDE SEQUENCE</scope>
    <source>
        <strain evidence="6">Rho-6.2</strain>
    </source>
</reference>
<dbReference type="InterPro" id="IPR036390">
    <property type="entry name" value="WH_DNA-bd_sf"/>
</dbReference>
<dbReference type="PROSITE" id="PS51063">
    <property type="entry name" value="HTH_CRP_2"/>
    <property type="match status" value="1"/>
</dbReference>
<dbReference type="Pfam" id="PF00027">
    <property type="entry name" value="cNMP_binding"/>
    <property type="match status" value="1"/>
</dbReference>
<reference evidence="6" key="1">
    <citation type="journal article" date="2019" name="Phytopathology">
        <title>A Novel Group of Rhizobium tumorigenes-Like Agrobacteria Associated with Crown Gall Disease of Rhododendron and Blueberry.</title>
        <authorList>
            <person name="Kuzmanovic N."/>
            <person name="Behrens P."/>
            <person name="Idczak E."/>
            <person name="Wagner S."/>
            <person name="Gotz M."/>
            <person name="Sproer C."/>
            <person name="Bunk B."/>
            <person name="Overmann J."/>
            <person name="Smalla K."/>
        </authorList>
    </citation>
    <scope>NUCLEOTIDE SEQUENCE</scope>
    <source>
        <strain evidence="6">Rho-6.2</strain>
    </source>
</reference>
<dbReference type="CDD" id="cd00038">
    <property type="entry name" value="CAP_ED"/>
    <property type="match status" value="1"/>
</dbReference>
<dbReference type="RefSeq" id="WP_142823489.1">
    <property type="nucleotide sequence ID" value="NZ_CP117267.1"/>
</dbReference>
<evidence type="ECO:0000256" key="1">
    <source>
        <dbReference type="ARBA" id="ARBA00023015"/>
    </source>
</evidence>
<dbReference type="PANTHER" id="PTHR24567:SF28">
    <property type="entry name" value="LISTERIOLYSIN REGULATORY PROTEIN"/>
    <property type="match status" value="1"/>
</dbReference>
<evidence type="ECO:0000313" key="7">
    <source>
        <dbReference type="Proteomes" id="UP000318939"/>
    </source>
</evidence>
<evidence type="ECO:0000259" key="5">
    <source>
        <dbReference type="PROSITE" id="PS51063"/>
    </source>
</evidence>
<sequence>MSSLLPMGEREKSLLRTMPFISSLIGEASDKLVESASAVHCEARDIIFRQNEPSEFFYCVLSGYVRLYRLNRDGREADIRLCGPGDTFAECVLYAEGGYRYNAQATDTTLLCRFETHSVRRLAERYCAIDKAMVSVISSHFLDSIDCIANDRLQTAPQRVANYLLNACAGSGEAAQLRLPFPKSLLAGKLGLAPEALSRAFSTLRSSGVTVHGRLIEIKDPEALRNV</sequence>
<dbReference type="InterPro" id="IPR014710">
    <property type="entry name" value="RmlC-like_jellyroll"/>
</dbReference>
<evidence type="ECO:0000256" key="3">
    <source>
        <dbReference type="ARBA" id="ARBA00023163"/>
    </source>
</evidence>
<dbReference type="PROSITE" id="PS50042">
    <property type="entry name" value="CNMP_BINDING_3"/>
    <property type="match status" value="1"/>
</dbReference>
<accession>A0ABY8IDE2</accession>
<organism evidence="6 7">
    <name type="scientific">Rhizobium rhododendri</name>
    <dbReference type="NCBI Taxonomy" id="2506430"/>
    <lineage>
        <taxon>Bacteria</taxon>
        <taxon>Pseudomonadati</taxon>
        <taxon>Pseudomonadota</taxon>
        <taxon>Alphaproteobacteria</taxon>
        <taxon>Hyphomicrobiales</taxon>
        <taxon>Rhizobiaceae</taxon>
        <taxon>Rhizobium/Agrobacterium group</taxon>
        <taxon>Rhizobium</taxon>
    </lineage>
</organism>
<dbReference type="Gene3D" id="2.60.120.10">
    <property type="entry name" value="Jelly Rolls"/>
    <property type="match status" value="1"/>
</dbReference>
<dbReference type="EMBL" id="CP117267">
    <property type="protein sequence ID" value="WFS21661.1"/>
    <property type="molecule type" value="Genomic_DNA"/>
</dbReference>